<name>A0A7W7ZLF0_9BACT</name>
<dbReference type="SUPFAM" id="SSF51161">
    <property type="entry name" value="Trimeric LpxA-like enzymes"/>
    <property type="match status" value="1"/>
</dbReference>
<proteinExistence type="inferred from homology"/>
<evidence type="ECO:0000256" key="1">
    <source>
        <dbReference type="ARBA" id="ARBA00007274"/>
    </source>
</evidence>
<evidence type="ECO:0000313" key="3">
    <source>
        <dbReference type="EMBL" id="MBB5062033.1"/>
    </source>
</evidence>
<dbReference type="EC" id="2.3.1.117" evidence="3"/>
<accession>A0A7W7ZLF0</accession>
<dbReference type="InterPro" id="IPR011004">
    <property type="entry name" value="Trimer_LpxA-like_sf"/>
</dbReference>
<dbReference type="InterPro" id="IPR023180">
    <property type="entry name" value="THP_succinylTrfase_dom1"/>
</dbReference>
<dbReference type="NCBIfam" id="NF008808">
    <property type="entry name" value="PRK11830.1"/>
    <property type="match status" value="1"/>
</dbReference>
<dbReference type="Pfam" id="PF14805">
    <property type="entry name" value="THDPS_N_2"/>
    <property type="match status" value="1"/>
</dbReference>
<dbReference type="RefSeq" id="WP_184252540.1">
    <property type="nucleotide sequence ID" value="NZ_JACHIO010000001.1"/>
</dbReference>
<keyword evidence="3" id="KW-0012">Acyltransferase</keyword>
<dbReference type="Pfam" id="PF14602">
    <property type="entry name" value="Hexapep_2"/>
    <property type="match status" value="1"/>
</dbReference>
<comment type="caution">
    <text evidence="3">The sequence shown here is derived from an EMBL/GenBank/DDBJ whole genome shotgun (WGS) entry which is preliminary data.</text>
</comment>
<protein>
    <submittedName>
        <fullName evidence="3">2,3,4,5-tetrahydropyridine-2-carboxylate N-succinyltransferase</fullName>
        <ecNumber evidence="3">2.3.1.117</ecNumber>
    </submittedName>
</protein>
<dbReference type="GO" id="GO:0008666">
    <property type="term" value="F:2,3,4,5-tetrahydropyridine-2,6-dicarboxylate N-succinyltransferase activity"/>
    <property type="evidence" value="ECO:0007669"/>
    <property type="project" value="UniProtKB-EC"/>
</dbReference>
<dbReference type="InterPro" id="IPR050179">
    <property type="entry name" value="Trans_hexapeptide_repeat"/>
</dbReference>
<dbReference type="InterPro" id="IPR037133">
    <property type="entry name" value="THP_succinylTrfase_N_sf"/>
</dbReference>
<keyword evidence="3" id="KW-0808">Transferase</keyword>
<dbReference type="Proteomes" id="UP000584867">
    <property type="component" value="Unassembled WGS sequence"/>
</dbReference>
<dbReference type="Gene3D" id="1.10.166.10">
    <property type="entry name" value="Tetrahydrodipicolinate-N-succinyltransferase, N-terminal domain"/>
    <property type="match status" value="1"/>
</dbReference>
<organism evidence="3 4">
    <name type="scientific">Granulicella mallensis</name>
    <dbReference type="NCBI Taxonomy" id="940614"/>
    <lineage>
        <taxon>Bacteria</taxon>
        <taxon>Pseudomonadati</taxon>
        <taxon>Acidobacteriota</taxon>
        <taxon>Terriglobia</taxon>
        <taxon>Terriglobales</taxon>
        <taxon>Acidobacteriaceae</taxon>
        <taxon>Granulicella</taxon>
    </lineage>
</organism>
<evidence type="ECO:0000259" key="2">
    <source>
        <dbReference type="Pfam" id="PF14805"/>
    </source>
</evidence>
<dbReference type="PANTHER" id="PTHR43300">
    <property type="entry name" value="ACETYLTRANSFERASE"/>
    <property type="match status" value="1"/>
</dbReference>
<evidence type="ECO:0000313" key="4">
    <source>
        <dbReference type="Proteomes" id="UP000584867"/>
    </source>
</evidence>
<dbReference type="InterPro" id="IPR001451">
    <property type="entry name" value="Hexapep"/>
</dbReference>
<sequence>MNSANPLEQTIEKFFAEGPAAIGNTEALDAFLQLREGLEAGTLRSAEPDASQPTGWRVNAWVKRGILLGFRLGHLVSVGEDPVLSCVDKHTYPTRRFTPEQNIRIVTGGSAVRAGAYLASGVVVVPPAYINTGAFVDEGTMVDSHALVGSCAQIGKRVHLSAAAQIGGVLEPVNASPVIIEDDALIGGNTGVYEGTIVRSRAVLAAGVILTRGTPVYDLPNNTILKATAETPLIIPSGAVVVAGSRAIQSGPGKELGLSVYTPIIVKYRDEKTDLSTALEDLLR</sequence>
<dbReference type="PANTHER" id="PTHR43300:SF10">
    <property type="entry name" value="2,3,4,5-TETRAHYDROPYRIDINE-2,6-DICARBOXYLATE N-ACETYLTRANSFERASE"/>
    <property type="match status" value="1"/>
</dbReference>
<feature type="domain" description="Tetrahydrodipicolinate-N-succinyltransferase chain A" evidence="2">
    <location>
        <begin position="7"/>
        <end position="72"/>
    </location>
</feature>
<dbReference type="AlphaFoldDB" id="A0A7W7ZLF0"/>
<comment type="similarity">
    <text evidence="1">Belongs to the transferase hexapeptide repeat family.</text>
</comment>
<reference evidence="3 4" key="1">
    <citation type="submission" date="2020-08" db="EMBL/GenBank/DDBJ databases">
        <title>Genomic Encyclopedia of Type Strains, Phase IV (KMG-V): Genome sequencing to study the core and pangenomes of soil and plant-associated prokaryotes.</title>
        <authorList>
            <person name="Whitman W."/>
        </authorList>
    </citation>
    <scope>NUCLEOTIDE SEQUENCE [LARGE SCALE GENOMIC DNA]</scope>
    <source>
        <strain evidence="3 4">X5P3</strain>
    </source>
</reference>
<gene>
    <name evidence="3" type="ORF">HDF15_000358</name>
</gene>
<dbReference type="EMBL" id="JACHIO010000001">
    <property type="protein sequence ID" value="MBB5062033.1"/>
    <property type="molecule type" value="Genomic_DNA"/>
</dbReference>
<dbReference type="CDD" id="cd03350">
    <property type="entry name" value="LbH_THP_succinylT"/>
    <property type="match status" value="1"/>
</dbReference>
<dbReference type="Gene3D" id="2.160.10.10">
    <property type="entry name" value="Hexapeptide repeat proteins"/>
    <property type="match status" value="1"/>
</dbReference>